<reference evidence="15" key="1">
    <citation type="submission" date="2016-11" db="UniProtKB">
        <authorList>
            <consortium name="WormBaseParasite"/>
        </authorList>
    </citation>
    <scope>IDENTIFICATION</scope>
</reference>
<evidence type="ECO:0000256" key="11">
    <source>
        <dbReference type="ARBA" id="ARBA00023242"/>
    </source>
</evidence>
<keyword evidence="7" id="KW-0509">mRNA transport</keyword>
<dbReference type="SMART" id="SM01375">
    <property type="entry name" value="Dynein_light"/>
    <property type="match status" value="1"/>
</dbReference>
<evidence type="ECO:0000313" key="15">
    <source>
        <dbReference type="WBParaSite" id="maker-uti_cns_0045418-snap-gene-0.19-mRNA-1"/>
    </source>
</evidence>
<evidence type="ECO:0000256" key="5">
    <source>
        <dbReference type="ARBA" id="ARBA00022490"/>
    </source>
</evidence>
<evidence type="ECO:0000256" key="4">
    <source>
        <dbReference type="ARBA" id="ARBA00022448"/>
    </source>
</evidence>
<keyword evidence="9" id="KW-0653">Protein transport</keyword>
<dbReference type="Pfam" id="PF13499">
    <property type="entry name" value="EF-hand_7"/>
    <property type="match status" value="1"/>
</dbReference>
<dbReference type="PROSITE" id="PS00018">
    <property type="entry name" value="EF_HAND_1"/>
    <property type="match status" value="1"/>
</dbReference>
<dbReference type="PANTHER" id="PTHR11886">
    <property type="entry name" value="DYNEIN LIGHT CHAIN"/>
    <property type="match status" value="1"/>
</dbReference>
<evidence type="ECO:0000259" key="13">
    <source>
        <dbReference type="PROSITE" id="PS50222"/>
    </source>
</evidence>
<dbReference type="GO" id="GO:0005868">
    <property type="term" value="C:cytoplasmic dynein complex"/>
    <property type="evidence" value="ECO:0007669"/>
    <property type="project" value="TreeGrafter"/>
</dbReference>
<protein>
    <recommendedName>
        <fullName evidence="3">Dynein light chain 1, cytoplasmic</fullName>
    </recommendedName>
</protein>
<name>A0A1I8IZR3_9PLAT</name>
<keyword evidence="5" id="KW-0963">Cytoplasm</keyword>
<dbReference type="InterPro" id="IPR001372">
    <property type="entry name" value="Dynein_light_chain_typ-1/2"/>
</dbReference>
<keyword evidence="14" id="KW-1185">Reference proteome</keyword>
<dbReference type="AlphaFoldDB" id="A0A1I8IZR3"/>
<evidence type="ECO:0000313" key="14">
    <source>
        <dbReference type="Proteomes" id="UP000095280"/>
    </source>
</evidence>
<dbReference type="SMART" id="SM00054">
    <property type="entry name" value="EFh"/>
    <property type="match status" value="2"/>
</dbReference>
<dbReference type="GO" id="GO:0005874">
    <property type="term" value="C:microtubule"/>
    <property type="evidence" value="ECO:0007669"/>
    <property type="project" value="UniProtKB-KW"/>
</dbReference>
<dbReference type="GO" id="GO:0007017">
    <property type="term" value="P:microtubule-based process"/>
    <property type="evidence" value="ECO:0007669"/>
    <property type="project" value="InterPro"/>
</dbReference>
<dbReference type="Pfam" id="PF01221">
    <property type="entry name" value="Dynein_light"/>
    <property type="match status" value="1"/>
</dbReference>
<dbReference type="GO" id="GO:0005509">
    <property type="term" value="F:calcium ion binding"/>
    <property type="evidence" value="ECO:0007669"/>
    <property type="project" value="InterPro"/>
</dbReference>
<dbReference type="FunFam" id="3.30.740.10:FF:000005">
    <property type="entry name" value="Dynein light chain"/>
    <property type="match status" value="1"/>
</dbReference>
<evidence type="ECO:0000256" key="6">
    <source>
        <dbReference type="ARBA" id="ARBA00022701"/>
    </source>
</evidence>
<dbReference type="Gene3D" id="1.10.238.10">
    <property type="entry name" value="EF-hand"/>
    <property type="match status" value="1"/>
</dbReference>
<evidence type="ECO:0000256" key="7">
    <source>
        <dbReference type="ARBA" id="ARBA00022816"/>
    </source>
</evidence>
<dbReference type="GO" id="GO:0051028">
    <property type="term" value="P:mRNA transport"/>
    <property type="evidence" value="ECO:0007669"/>
    <property type="project" value="UniProtKB-KW"/>
</dbReference>
<dbReference type="GO" id="GO:0015031">
    <property type="term" value="P:protein transport"/>
    <property type="evidence" value="ECO:0007669"/>
    <property type="project" value="UniProtKB-KW"/>
</dbReference>
<keyword evidence="8" id="KW-0106">Calcium</keyword>
<evidence type="ECO:0000256" key="3">
    <source>
        <dbReference type="ARBA" id="ARBA00015062"/>
    </source>
</evidence>
<feature type="region of interest" description="Disordered" evidence="12">
    <location>
        <begin position="13"/>
        <end position="43"/>
    </location>
</feature>
<accession>A0A1I8IZR3</accession>
<dbReference type="SUPFAM" id="SSF47473">
    <property type="entry name" value="EF-hand"/>
    <property type="match status" value="1"/>
</dbReference>
<dbReference type="WBParaSite" id="maker-uti_cns_0045418-snap-gene-0.19-mRNA-1">
    <property type="protein sequence ID" value="maker-uti_cns_0045418-snap-gene-0.19-mRNA-1"/>
    <property type="gene ID" value="maker-uti_cns_0045418-snap-gene-0.19"/>
</dbReference>
<keyword evidence="6" id="KW-0493">Microtubule</keyword>
<comment type="subcellular location">
    <subcellularLocation>
        <location evidence="2">Cytoplasm</location>
        <location evidence="2">Cytoskeleton</location>
    </subcellularLocation>
    <subcellularLocation>
        <location evidence="1">Nucleus</location>
    </subcellularLocation>
</comment>
<evidence type="ECO:0000256" key="9">
    <source>
        <dbReference type="ARBA" id="ARBA00022927"/>
    </source>
</evidence>
<dbReference type="GO" id="GO:0045505">
    <property type="term" value="F:dynein intermediate chain binding"/>
    <property type="evidence" value="ECO:0007669"/>
    <property type="project" value="TreeGrafter"/>
</dbReference>
<dbReference type="Gene3D" id="3.30.740.10">
    <property type="entry name" value="Protein Inhibitor Of Neuronal Nitric Oxide Synthase"/>
    <property type="match status" value="1"/>
</dbReference>
<keyword evidence="11" id="KW-0539">Nucleus</keyword>
<evidence type="ECO:0000256" key="2">
    <source>
        <dbReference type="ARBA" id="ARBA00004245"/>
    </source>
</evidence>
<sequence length="459" mass="52354">DRSSDRAFALGAEASLQLKPSLPQPQPPHPGPHRCRLDHPPPGADILSASLRNPYRMGLAQADSRINSNEPLCANCTGSCAFGHTDSTLFNRQACTSVMRLDRLSGSQDSANTRPMADWQLSRRYWIFWARRAWMRQYASVRMASGIKYCTSRVPTLYVTLAASSNRLLKLSLQKCILRWTSSELRWTLANRSGGEASMAAAAQMQPTQMPRSSLRTSRAMAMMEKVDTNRFKPRMKSERARLSTNACLGDLSEPIFLPQISRTTKPFPTAPKMINKPNRISMDFLHAFEDIDSDFSGEITTEELEAYCRRHNYEDRFVEKWLRLFDHDNSGTITIEEFCDTLGLVPKQEYMEKVQTNREKSEGGGIMDGVKIITEDPELSDSTKEEIVRIARQAQEQFVNERDIARHMKARLDDMFGRAWHVIVGRYQYGSFCTHETGSLFHFYVLRNAVLVWKTPDF</sequence>
<dbReference type="InterPro" id="IPR002048">
    <property type="entry name" value="EF_hand_dom"/>
</dbReference>
<evidence type="ECO:0000256" key="12">
    <source>
        <dbReference type="SAM" id="MobiDB-lite"/>
    </source>
</evidence>
<dbReference type="InterPro" id="IPR011992">
    <property type="entry name" value="EF-hand-dom_pair"/>
</dbReference>
<keyword evidence="10" id="KW-0206">Cytoskeleton</keyword>
<dbReference type="PROSITE" id="PS50222">
    <property type="entry name" value="EF_HAND_2"/>
    <property type="match status" value="1"/>
</dbReference>
<dbReference type="CDD" id="cd00051">
    <property type="entry name" value="EFh"/>
    <property type="match status" value="1"/>
</dbReference>
<evidence type="ECO:0000256" key="10">
    <source>
        <dbReference type="ARBA" id="ARBA00023212"/>
    </source>
</evidence>
<dbReference type="InterPro" id="IPR037177">
    <property type="entry name" value="DLC_sf"/>
</dbReference>
<dbReference type="Proteomes" id="UP000095280">
    <property type="component" value="Unplaced"/>
</dbReference>
<evidence type="ECO:0000256" key="8">
    <source>
        <dbReference type="ARBA" id="ARBA00022837"/>
    </source>
</evidence>
<evidence type="ECO:0000256" key="1">
    <source>
        <dbReference type="ARBA" id="ARBA00004123"/>
    </source>
</evidence>
<dbReference type="InterPro" id="IPR018247">
    <property type="entry name" value="EF_Hand_1_Ca_BS"/>
</dbReference>
<dbReference type="CDD" id="cd21450">
    <property type="entry name" value="DLC-like_DYNLL1-like"/>
    <property type="match status" value="1"/>
</dbReference>
<proteinExistence type="predicted"/>
<keyword evidence="4" id="KW-0813">Transport</keyword>
<dbReference type="GO" id="GO:0005634">
    <property type="term" value="C:nucleus"/>
    <property type="evidence" value="ECO:0007669"/>
    <property type="project" value="UniProtKB-SubCell"/>
</dbReference>
<dbReference type="PANTHER" id="PTHR11886:SF35">
    <property type="entry name" value="DYNEIN LIGHT CHAIN"/>
    <property type="match status" value="1"/>
</dbReference>
<feature type="domain" description="EF-hand" evidence="13">
    <location>
        <begin position="314"/>
        <end position="349"/>
    </location>
</feature>
<organism evidence="14 15">
    <name type="scientific">Macrostomum lignano</name>
    <dbReference type="NCBI Taxonomy" id="282301"/>
    <lineage>
        <taxon>Eukaryota</taxon>
        <taxon>Metazoa</taxon>
        <taxon>Spiralia</taxon>
        <taxon>Lophotrochozoa</taxon>
        <taxon>Platyhelminthes</taxon>
        <taxon>Rhabditophora</taxon>
        <taxon>Macrostomorpha</taxon>
        <taxon>Macrostomida</taxon>
        <taxon>Macrostomidae</taxon>
        <taxon>Macrostomum</taxon>
    </lineage>
</organism>
<dbReference type="SUPFAM" id="SSF54648">
    <property type="entry name" value="DLC"/>
    <property type="match status" value="1"/>
</dbReference>